<keyword evidence="4" id="KW-0050">Antiport</keyword>
<protein>
    <recommendedName>
        <fullName evidence="2">Multidrug resistance protein NorM</fullName>
    </recommendedName>
    <alternativeName>
        <fullName evidence="11">Multidrug-efflux transporter</fullName>
    </alternativeName>
    <alternativeName>
        <fullName evidence="10">Na(+)/drug antiporter</fullName>
    </alternativeName>
</protein>
<evidence type="ECO:0000256" key="5">
    <source>
        <dbReference type="ARBA" id="ARBA00022475"/>
    </source>
</evidence>
<feature type="transmembrane region" description="Helical" evidence="12">
    <location>
        <begin position="131"/>
        <end position="153"/>
    </location>
</feature>
<comment type="caution">
    <text evidence="13">The sequence shown here is derived from an EMBL/GenBank/DDBJ whole genome shotgun (WGS) entry which is preliminary data.</text>
</comment>
<sequence>MRYVRPNLARPIIKLAMPIMIQGVLFTLMGFVDSLMIGQLGEGAISGLGNSSQLLSFSFLLFAALSTGGSIMISQYSGANQQQKLLHVAQSMVTTGWLCGVLLASIFFSYAEELIAILTTDVFLPREEWSEVPVIAGTYIKIVALAVPSMLLSQMISAVFNSTGNTKTPVKISIFFNVVNFAGNYILIFGLPIPGIVEPLFTPLGLRGAAYATFIASVGQSLVLLICFFRKFRIVNLLVPEWTSLKQIIELGYPNTIDGFYWQGARVFYTVLMNSVGAIAYAGYAIIRTFKGLFMLPVGGLQQATAIHIGKLLGAGKFRQAQASASSAIFAGLAIMTIPVVLLILFAHPLLSLYKIQAETYDLAYMCIWILAFSLYFTSINSVIPGLLRAGGDAKSVMNTTLISFAVVGAPASYILGVWCDWGLIGAFVGISLEEVFKAGLFVRRMRSGLWVNNLVRSNLR</sequence>
<dbReference type="PIRSF" id="PIRSF006603">
    <property type="entry name" value="DinF"/>
    <property type="match status" value="1"/>
</dbReference>
<dbReference type="GO" id="GO:0006811">
    <property type="term" value="P:monoatomic ion transport"/>
    <property type="evidence" value="ECO:0007669"/>
    <property type="project" value="UniProtKB-KW"/>
</dbReference>
<dbReference type="Pfam" id="PF01554">
    <property type="entry name" value="MatE"/>
    <property type="match status" value="2"/>
</dbReference>
<comment type="subcellular location">
    <subcellularLocation>
        <location evidence="1">Cell inner membrane</location>
        <topology evidence="1">Multi-pass membrane protein</topology>
    </subcellularLocation>
</comment>
<name>A0A3S3R0N1_9GAMM</name>
<dbReference type="GO" id="GO:0015297">
    <property type="term" value="F:antiporter activity"/>
    <property type="evidence" value="ECO:0007669"/>
    <property type="project" value="UniProtKB-KW"/>
</dbReference>
<evidence type="ECO:0000256" key="1">
    <source>
        <dbReference type="ARBA" id="ARBA00004429"/>
    </source>
</evidence>
<feature type="transmembrane region" description="Helical" evidence="12">
    <location>
        <begin position="325"/>
        <end position="351"/>
    </location>
</feature>
<accession>A0A3S3R0N1</accession>
<evidence type="ECO:0000256" key="8">
    <source>
        <dbReference type="ARBA" id="ARBA00023065"/>
    </source>
</evidence>
<dbReference type="EMBL" id="RJLM01000005">
    <property type="protein sequence ID" value="RWX55104.1"/>
    <property type="molecule type" value="Genomic_DNA"/>
</dbReference>
<feature type="transmembrane region" description="Helical" evidence="12">
    <location>
        <begin position="363"/>
        <end position="384"/>
    </location>
</feature>
<gene>
    <name evidence="13" type="ORF">EDI28_13875</name>
</gene>
<dbReference type="GO" id="GO:0042910">
    <property type="term" value="F:xenobiotic transmembrane transporter activity"/>
    <property type="evidence" value="ECO:0007669"/>
    <property type="project" value="InterPro"/>
</dbReference>
<dbReference type="InterPro" id="IPR050222">
    <property type="entry name" value="MATE_MdtK"/>
</dbReference>
<evidence type="ECO:0000256" key="2">
    <source>
        <dbReference type="ARBA" id="ARBA00013489"/>
    </source>
</evidence>
<feature type="transmembrane region" description="Helical" evidence="12">
    <location>
        <begin position="267"/>
        <end position="287"/>
    </location>
</feature>
<evidence type="ECO:0000256" key="7">
    <source>
        <dbReference type="ARBA" id="ARBA00022989"/>
    </source>
</evidence>
<dbReference type="AlphaFoldDB" id="A0A3S3R0N1"/>
<dbReference type="PANTHER" id="PTHR43298">
    <property type="entry name" value="MULTIDRUG RESISTANCE PROTEIN NORM-RELATED"/>
    <property type="match status" value="1"/>
</dbReference>
<feature type="transmembrane region" description="Helical" evidence="12">
    <location>
        <begin position="174"/>
        <end position="197"/>
    </location>
</feature>
<keyword evidence="8" id="KW-0406">Ion transport</keyword>
<reference evidence="13 14" key="1">
    <citation type="submission" date="2018-11" db="EMBL/GenBank/DDBJ databases">
        <title>Photobacterium sp. BEI247 sp. nov., a marine bacterium isolated from Yongle Blue Hole in the South China Sea.</title>
        <authorList>
            <person name="Wang X."/>
        </authorList>
    </citation>
    <scope>NUCLEOTIDE SEQUENCE [LARGE SCALE GENOMIC DNA]</scope>
    <source>
        <strain evidence="14">BEI247</strain>
    </source>
</reference>
<keyword evidence="14" id="KW-1185">Reference proteome</keyword>
<keyword evidence="5" id="KW-1003">Cell membrane</keyword>
<evidence type="ECO:0000256" key="4">
    <source>
        <dbReference type="ARBA" id="ARBA00022449"/>
    </source>
</evidence>
<keyword evidence="3" id="KW-0813">Transport</keyword>
<feature type="transmembrane region" description="Helical" evidence="12">
    <location>
        <begin position="52"/>
        <end position="73"/>
    </location>
</feature>
<keyword evidence="9 12" id="KW-0472">Membrane</keyword>
<dbReference type="OrthoDB" id="62420at2"/>
<feature type="transmembrane region" description="Helical" evidence="12">
    <location>
        <begin position="85"/>
        <end position="111"/>
    </location>
</feature>
<evidence type="ECO:0000256" key="12">
    <source>
        <dbReference type="SAM" id="Phobius"/>
    </source>
</evidence>
<feature type="transmembrane region" description="Helical" evidence="12">
    <location>
        <begin position="12"/>
        <end position="32"/>
    </location>
</feature>
<keyword evidence="7 12" id="KW-1133">Transmembrane helix</keyword>
<dbReference type="InterPro" id="IPR002528">
    <property type="entry name" value="MATE_fam"/>
</dbReference>
<evidence type="ECO:0000313" key="14">
    <source>
        <dbReference type="Proteomes" id="UP000287563"/>
    </source>
</evidence>
<dbReference type="PANTHER" id="PTHR43298:SF2">
    <property type="entry name" value="FMN_FAD EXPORTER YEEO-RELATED"/>
    <property type="match status" value="1"/>
</dbReference>
<evidence type="ECO:0000256" key="9">
    <source>
        <dbReference type="ARBA" id="ARBA00023136"/>
    </source>
</evidence>
<feature type="transmembrane region" description="Helical" evidence="12">
    <location>
        <begin position="209"/>
        <end position="229"/>
    </location>
</feature>
<feature type="transmembrane region" description="Helical" evidence="12">
    <location>
        <begin position="422"/>
        <end position="443"/>
    </location>
</feature>
<evidence type="ECO:0000256" key="11">
    <source>
        <dbReference type="ARBA" id="ARBA00031636"/>
    </source>
</evidence>
<dbReference type="Proteomes" id="UP000287563">
    <property type="component" value="Unassembled WGS sequence"/>
</dbReference>
<dbReference type="InterPro" id="IPR048279">
    <property type="entry name" value="MdtK-like"/>
</dbReference>
<keyword evidence="6 12" id="KW-0812">Transmembrane</keyword>
<dbReference type="NCBIfam" id="TIGR00797">
    <property type="entry name" value="matE"/>
    <property type="match status" value="1"/>
</dbReference>
<evidence type="ECO:0000256" key="10">
    <source>
        <dbReference type="ARBA" id="ARBA00030855"/>
    </source>
</evidence>
<organism evidence="13 14">
    <name type="scientific">Photobacterium chitinilyticum</name>
    <dbReference type="NCBI Taxonomy" id="2485123"/>
    <lineage>
        <taxon>Bacteria</taxon>
        <taxon>Pseudomonadati</taxon>
        <taxon>Pseudomonadota</taxon>
        <taxon>Gammaproteobacteria</taxon>
        <taxon>Vibrionales</taxon>
        <taxon>Vibrionaceae</taxon>
        <taxon>Photobacterium</taxon>
    </lineage>
</organism>
<evidence type="ECO:0000256" key="6">
    <source>
        <dbReference type="ARBA" id="ARBA00022692"/>
    </source>
</evidence>
<dbReference type="GO" id="GO:0005886">
    <property type="term" value="C:plasma membrane"/>
    <property type="evidence" value="ECO:0007669"/>
    <property type="project" value="UniProtKB-SubCell"/>
</dbReference>
<evidence type="ECO:0000313" key="13">
    <source>
        <dbReference type="EMBL" id="RWX55104.1"/>
    </source>
</evidence>
<proteinExistence type="predicted"/>
<evidence type="ECO:0000256" key="3">
    <source>
        <dbReference type="ARBA" id="ARBA00022448"/>
    </source>
</evidence>